<proteinExistence type="predicted"/>
<evidence type="ECO:0000313" key="1">
    <source>
        <dbReference type="EMBL" id="KAJ1353064.1"/>
    </source>
</evidence>
<sequence>MTYSTSPVTQAQDPGFSSSSNLAKALAKRLVIQGPIGYSSSHGAERRWQSVVQSVSDARHQKVFVLLFSHDISHRAFDAIFRALLICFQSIVQHITRTPNLIS</sequence>
<accession>A0AAD5QKR0</accession>
<name>A0AAD5QKR0_PARTN</name>
<dbReference type="EMBL" id="JAHQIW010001585">
    <property type="protein sequence ID" value="KAJ1353064.1"/>
    <property type="molecule type" value="Genomic_DNA"/>
</dbReference>
<dbReference type="Proteomes" id="UP001196413">
    <property type="component" value="Unassembled WGS sequence"/>
</dbReference>
<reference evidence="1" key="1">
    <citation type="submission" date="2021-06" db="EMBL/GenBank/DDBJ databases">
        <title>Parelaphostrongylus tenuis whole genome reference sequence.</title>
        <authorList>
            <person name="Garwood T.J."/>
            <person name="Larsen P.A."/>
            <person name="Fountain-Jones N.M."/>
            <person name="Garbe J.R."/>
            <person name="Macchietto M.G."/>
            <person name="Kania S.A."/>
            <person name="Gerhold R.W."/>
            <person name="Richards J.E."/>
            <person name="Wolf T.M."/>
        </authorList>
    </citation>
    <scope>NUCLEOTIDE SEQUENCE</scope>
    <source>
        <strain evidence="1">MNPRO001-30</strain>
        <tissue evidence="1">Meninges</tissue>
    </source>
</reference>
<keyword evidence="2" id="KW-1185">Reference proteome</keyword>
<protein>
    <submittedName>
        <fullName evidence="1">Uncharacterized protein</fullName>
    </submittedName>
</protein>
<organism evidence="1 2">
    <name type="scientific">Parelaphostrongylus tenuis</name>
    <name type="common">Meningeal worm</name>
    <dbReference type="NCBI Taxonomy" id="148309"/>
    <lineage>
        <taxon>Eukaryota</taxon>
        <taxon>Metazoa</taxon>
        <taxon>Ecdysozoa</taxon>
        <taxon>Nematoda</taxon>
        <taxon>Chromadorea</taxon>
        <taxon>Rhabditida</taxon>
        <taxon>Rhabditina</taxon>
        <taxon>Rhabditomorpha</taxon>
        <taxon>Strongyloidea</taxon>
        <taxon>Metastrongylidae</taxon>
        <taxon>Parelaphostrongylus</taxon>
    </lineage>
</organism>
<gene>
    <name evidence="1" type="ORF">KIN20_009609</name>
</gene>
<evidence type="ECO:0000313" key="2">
    <source>
        <dbReference type="Proteomes" id="UP001196413"/>
    </source>
</evidence>
<comment type="caution">
    <text evidence="1">The sequence shown here is derived from an EMBL/GenBank/DDBJ whole genome shotgun (WGS) entry which is preliminary data.</text>
</comment>
<dbReference type="AlphaFoldDB" id="A0AAD5QKR0"/>